<dbReference type="AlphaFoldDB" id="A0A4Q5AP86"/>
<evidence type="ECO:0000313" key="2">
    <source>
        <dbReference type="Proteomes" id="UP000291920"/>
    </source>
</evidence>
<protein>
    <submittedName>
        <fullName evidence="1">Uncharacterized protein</fullName>
    </submittedName>
</protein>
<accession>A0A4Q5AP86</accession>
<reference evidence="1 2" key="1">
    <citation type="submission" date="2018-12" db="EMBL/GenBank/DDBJ databases">
        <title>Unveiling genomic diversity among members of the Bifidobacterium pseudolongum species, a widely distributed gut commensal of the animal kingdom.</title>
        <authorList>
            <person name="Lugli G.A."/>
            <person name="Duranti S."/>
            <person name="Albert K."/>
            <person name="Mancabelli L."/>
            <person name="Napoli S."/>
            <person name="Viappiani A."/>
            <person name="Anzalone R."/>
            <person name="Longhi G."/>
            <person name="Milani C."/>
            <person name="Turroni F."/>
            <person name="Alessandri G."/>
            <person name="Sela D.A."/>
            <person name="Van Sinderen D."/>
            <person name="Ventura M."/>
        </authorList>
    </citation>
    <scope>NUCLEOTIDE SEQUENCE [LARGE SCALE GENOMIC DNA]</scope>
    <source>
        <strain evidence="1 2">2017B</strain>
    </source>
</reference>
<gene>
    <name evidence="1" type="ORF">PG2017B_0735</name>
</gene>
<organism evidence="1 2">
    <name type="scientific">Bifidobacterium pseudolongum subsp. globosum</name>
    <dbReference type="NCBI Taxonomy" id="1690"/>
    <lineage>
        <taxon>Bacteria</taxon>
        <taxon>Bacillati</taxon>
        <taxon>Actinomycetota</taxon>
        <taxon>Actinomycetes</taxon>
        <taxon>Bifidobacteriales</taxon>
        <taxon>Bifidobacteriaceae</taxon>
        <taxon>Bifidobacterium</taxon>
    </lineage>
</organism>
<evidence type="ECO:0000313" key="1">
    <source>
        <dbReference type="EMBL" id="RYQ30925.1"/>
    </source>
</evidence>
<name>A0A4Q5AP86_9BIFI</name>
<dbReference type="Proteomes" id="UP000291920">
    <property type="component" value="Unassembled WGS sequence"/>
</dbReference>
<proteinExistence type="predicted"/>
<dbReference type="RefSeq" id="WP_129870675.1">
    <property type="nucleotide sequence ID" value="NZ_RYUO01000002.1"/>
</dbReference>
<comment type="caution">
    <text evidence="1">The sequence shown here is derived from an EMBL/GenBank/DDBJ whole genome shotgun (WGS) entry which is preliminary data.</text>
</comment>
<sequence length="159" mass="18178">MSYTTNFQGNHDEFVHDDGYANLVYSTLSHFEPELDLQILRYVRELEEQDGVFSTEERLEEIKSLRHDAFFFFCPDVLDEVLAVVERMDSKKVGEVVLAAVETHLAFNSDCGTLSPHQKIAYETARAIMLRMPTYEEWLAVNPNPENSTNDVKKKGATA</sequence>
<dbReference type="EMBL" id="RYUT01000002">
    <property type="protein sequence ID" value="RYQ30925.1"/>
    <property type="molecule type" value="Genomic_DNA"/>
</dbReference>